<keyword evidence="4 9" id="KW-0997">Cell inner membrane</keyword>
<feature type="transmembrane region" description="Helical" evidence="9">
    <location>
        <begin position="88"/>
        <end position="111"/>
    </location>
</feature>
<feature type="domain" description="Tripartite ATP-independent periplasmic transporters DctQ component" evidence="10">
    <location>
        <begin position="28"/>
        <end position="158"/>
    </location>
</feature>
<keyword evidence="6 9" id="KW-1133">Transmembrane helix</keyword>
<evidence type="ECO:0000256" key="8">
    <source>
        <dbReference type="ARBA" id="ARBA00038436"/>
    </source>
</evidence>
<protein>
    <recommendedName>
        <fullName evidence="9">TRAP transporter small permease protein</fullName>
    </recommendedName>
</protein>
<dbReference type="PANTHER" id="PTHR35011">
    <property type="entry name" value="2,3-DIKETO-L-GULONATE TRAP TRANSPORTER SMALL PERMEASE PROTEIN YIAM"/>
    <property type="match status" value="1"/>
</dbReference>
<keyword evidence="3" id="KW-1003">Cell membrane</keyword>
<comment type="function">
    <text evidence="9">Part of the tripartite ATP-independent periplasmic (TRAP) transport system.</text>
</comment>
<keyword evidence="12" id="KW-1185">Reference proteome</keyword>
<sequence>MESLQHALDRFSDLLGKLSSVLMILLLINVFYDVVARYFFHASSIGMQELEWHLFASMFLIGIAYTLKDEGHVRVDVLYEKFSPKKRAWVNALGCVVFLLPFSGLIIWFGYDFALESYSLGETSGDPGGLPHRWVIKAMIPISAFTLALSGLGMLLKNLLIIRQPTA</sequence>
<organism evidence="11 12">
    <name type="scientific">Alginatibacterium sediminis</name>
    <dbReference type="NCBI Taxonomy" id="2164068"/>
    <lineage>
        <taxon>Bacteria</taxon>
        <taxon>Pseudomonadati</taxon>
        <taxon>Pseudomonadota</taxon>
        <taxon>Gammaproteobacteria</taxon>
        <taxon>Alteromonadales</taxon>
        <taxon>Alteromonadaceae</taxon>
        <taxon>Alginatibacterium</taxon>
    </lineage>
</organism>
<evidence type="ECO:0000313" key="11">
    <source>
        <dbReference type="EMBL" id="RKF14295.1"/>
    </source>
</evidence>
<dbReference type="Pfam" id="PF04290">
    <property type="entry name" value="DctQ"/>
    <property type="match status" value="1"/>
</dbReference>
<evidence type="ECO:0000259" key="10">
    <source>
        <dbReference type="Pfam" id="PF04290"/>
    </source>
</evidence>
<keyword evidence="5 9" id="KW-0812">Transmembrane</keyword>
<dbReference type="RefSeq" id="WP_120356106.1">
    <property type="nucleotide sequence ID" value="NZ_RAQO01000009.1"/>
</dbReference>
<dbReference type="OrthoDB" id="9795655at2"/>
<evidence type="ECO:0000313" key="12">
    <source>
        <dbReference type="Proteomes" id="UP000286482"/>
    </source>
</evidence>
<feature type="transmembrane region" description="Helical" evidence="9">
    <location>
        <begin position="52"/>
        <end position="67"/>
    </location>
</feature>
<dbReference type="InterPro" id="IPR055348">
    <property type="entry name" value="DctQ"/>
</dbReference>
<feature type="transmembrane region" description="Helical" evidence="9">
    <location>
        <begin position="134"/>
        <end position="156"/>
    </location>
</feature>
<dbReference type="GO" id="GO:0005886">
    <property type="term" value="C:plasma membrane"/>
    <property type="evidence" value="ECO:0007669"/>
    <property type="project" value="UniProtKB-SubCell"/>
</dbReference>
<evidence type="ECO:0000256" key="5">
    <source>
        <dbReference type="ARBA" id="ARBA00022692"/>
    </source>
</evidence>
<dbReference type="PANTHER" id="PTHR35011:SF4">
    <property type="entry name" value="SLL1102 PROTEIN"/>
    <property type="match status" value="1"/>
</dbReference>
<name>A0A420E7B1_9ALTE</name>
<proteinExistence type="inferred from homology"/>
<evidence type="ECO:0000256" key="4">
    <source>
        <dbReference type="ARBA" id="ARBA00022519"/>
    </source>
</evidence>
<keyword evidence="7 9" id="KW-0472">Membrane</keyword>
<evidence type="ECO:0000256" key="3">
    <source>
        <dbReference type="ARBA" id="ARBA00022475"/>
    </source>
</evidence>
<dbReference type="GO" id="GO:0022857">
    <property type="term" value="F:transmembrane transporter activity"/>
    <property type="evidence" value="ECO:0007669"/>
    <property type="project" value="UniProtKB-UniRule"/>
</dbReference>
<dbReference type="EMBL" id="RAQO01000009">
    <property type="protein sequence ID" value="RKF14295.1"/>
    <property type="molecule type" value="Genomic_DNA"/>
</dbReference>
<comment type="caution">
    <text evidence="11">The sequence shown here is derived from an EMBL/GenBank/DDBJ whole genome shotgun (WGS) entry which is preliminary data.</text>
</comment>
<comment type="similarity">
    <text evidence="8 9">Belongs to the TRAP transporter small permease family.</text>
</comment>
<accession>A0A420E7B1</accession>
<reference evidence="11 12" key="1">
    <citation type="submission" date="2018-09" db="EMBL/GenBank/DDBJ databases">
        <authorList>
            <person name="Wang Z."/>
        </authorList>
    </citation>
    <scope>NUCLEOTIDE SEQUENCE [LARGE SCALE GENOMIC DNA]</scope>
    <source>
        <strain evidence="11 12">ALS 81</strain>
    </source>
</reference>
<evidence type="ECO:0000256" key="2">
    <source>
        <dbReference type="ARBA" id="ARBA00022448"/>
    </source>
</evidence>
<comment type="subunit">
    <text evidence="9">The complex comprises the extracytoplasmic solute receptor protein and the two transmembrane proteins.</text>
</comment>
<dbReference type="InterPro" id="IPR007387">
    <property type="entry name" value="TRAP_DctQ"/>
</dbReference>
<evidence type="ECO:0000256" key="7">
    <source>
        <dbReference type="ARBA" id="ARBA00023136"/>
    </source>
</evidence>
<evidence type="ECO:0000256" key="1">
    <source>
        <dbReference type="ARBA" id="ARBA00004429"/>
    </source>
</evidence>
<feature type="transmembrane region" description="Helical" evidence="9">
    <location>
        <begin position="21"/>
        <end position="40"/>
    </location>
</feature>
<evidence type="ECO:0000256" key="6">
    <source>
        <dbReference type="ARBA" id="ARBA00022989"/>
    </source>
</evidence>
<dbReference type="AlphaFoldDB" id="A0A420E7B1"/>
<gene>
    <name evidence="11" type="ORF">DBZ36_16660</name>
</gene>
<evidence type="ECO:0000256" key="9">
    <source>
        <dbReference type="RuleBase" id="RU369079"/>
    </source>
</evidence>
<dbReference type="Proteomes" id="UP000286482">
    <property type="component" value="Unassembled WGS sequence"/>
</dbReference>
<comment type="subcellular location">
    <subcellularLocation>
        <location evidence="1 9">Cell inner membrane</location>
        <topology evidence="1 9">Multi-pass membrane protein</topology>
    </subcellularLocation>
</comment>
<keyword evidence="2 9" id="KW-0813">Transport</keyword>